<feature type="transmembrane region" description="Helical" evidence="6">
    <location>
        <begin position="94"/>
        <end position="113"/>
    </location>
</feature>
<keyword evidence="4 6" id="KW-1133">Transmembrane helix</keyword>
<dbReference type="InterPro" id="IPR011701">
    <property type="entry name" value="MFS"/>
</dbReference>
<evidence type="ECO:0000256" key="6">
    <source>
        <dbReference type="SAM" id="Phobius"/>
    </source>
</evidence>
<feature type="transmembrane region" description="Helical" evidence="6">
    <location>
        <begin position="318"/>
        <end position="337"/>
    </location>
</feature>
<dbReference type="GO" id="GO:0016020">
    <property type="term" value="C:membrane"/>
    <property type="evidence" value="ECO:0007669"/>
    <property type="project" value="UniProtKB-SubCell"/>
</dbReference>
<feature type="transmembrane region" description="Helical" evidence="6">
    <location>
        <begin position="120"/>
        <end position="140"/>
    </location>
</feature>
<dbReference type="EMBL" id="KV448456">
    <property type="protein sequence ID" value="OAX35919.1"/>
    <property type="molecule type" value="Genomic_DNA"/>
</dbReference>
<dbReference type="OrthoDB" id="2985014at2759"/>
<dbReference type="PANTHER" id="PTHR43791:SF6">
    <property type="entry name" value="TRANSPORTER, PUTATIVE (AFU_ORTHOLOGUE AFUA_1G16690)-RELATED"/>
    <property type="match status" value="1"/>
</dbReference>
<feature type="transmembrane region" description="Helical" evidence="6">
    <location>
        <begin position="146"/>
        <end position="165"/>
    </location>
</feature>
<dbReference type="STRING" id="1314800.A0A1B7MTI5"/>
<keyword evidence="5 6" id="KW-0472">Membrane</keyword>
<organism evidence="7 8">
    <name type="scientific">Rhizopogon vinicolor AM-OR11-026</name>
    <dbReference type="NCBI Taxonomy" id="1314800"/>
    <lineage>
        <taxon>Eukaryota</taxon>
        <taxon>Fungi</taxon>
        <taxon>Dikarya</taxon>
        <taxon>Basidiomycota</taxon>
        <taxon>Agaricomycotina</taxon>
        <taxon>Agaricomycetes</taxon>
        <taxon>Agaricomycetidae</taxon>
        <taxon>Boletales</taxon>
        <taxon>Suillineae</taxon>
        <taxon>Rhizopogonaceae</taxon>
        <taxon>Rhizopogon</taxon>
    </lineage>
</organism>
<dbReference type="GO" id="GO:0022857">
    <property type="term" value="F:transmembrane transporter activity"/>
    <property type="evidence" value="ECO:0007669"/>
    <property type="project" value="InterPro"/>
</dbReference>
<evidence type="ECO:0000256" key="2">
    <source>
        <dbReference type="ARBA" id="ARBA00022448"/>
    </source>
</evidence>
<sequence length="486" mass="54183">MSISSVGESRSLLPVEISDSTQFTYGTSSIDNDPESISTREVLERSLLRKLDFRTAYLVLIYILNQMDRNNAAAARLRGFEEDLGMKGTQFNTLISSLYIGYILMQIPSNLILSRISKPSVYLSSCMSLWGVLTTLIGMLCSLSSRFLVGFLEATFYPGAVYLISRWYKREELGYRTSLFTAGIGISNAFGPLLASSILGTMEGFLGYAAWRWLFFTEGFLTIFVGVCGIFILPDFPSSPARWLTPAEHSLAQKRMEEDSRSHESAELKSSGGFPDLLSLISDWRAWLVGIALGCCNASLSFNMFFPTLAATMGYSPTISLLLCAPPWIMSTITAVTVARHSDATRERFWHLVFASSMLITGYVLAMSTMNITVRYISLFFMAQAQIANVILLTWISNTFARSSSKRAIAIGFMNTLGTSGNTLSPYIWLSKYGPTYMNSCLICIALSCTCVSLCWVFRRHLGQMNEAAEVEERKRNLPKGYRYLL</sequence>
<dbReference type="PANTHER" id="PTHR43791">
    <property type="entry name" value="PERMEASE-RELATED"/>
    <property type="match status" value="1"/>
</dbReference>
<feature type="transmembrane region" description="Helical" evidence="6">
    <location>
        <begin position="376"/>
        <end position="396"/>
    </location>
</feature>
<name>A0A1B7MTI5_9AGAM</name>
<evidence type="ECO:0000256" key="5">
    <source>
        <dbReference type="ARBA" id="ARBA00023136"/>
    </source>
</evidence>
<feature type="transmembrane region" description="Helical" evidence="6">
    <location>
        <begin position="286"/>
        <end position="306"/>
    </location>
</feature>
<dbReference type="Pfam" id="PF07690">
    <property type="entry name" value="MFS_1"/>
    <property type="match status" value="1"/>
</dbReference>
<protein>
    <submittedName>
        <fullName evidence="7">MFS general substrate transporter</fullName>
    </submittedName>
</protein>
<keyword evidence="3 6" id="KW-0812">Transmembrane</keyword>
<feature type="transmembrane region" description="Helical" evidence="6">
    <location>
        <begin position="436"/>
        <end position="458"/>
    </location>
</feature>
<evidence type="ECO:0000256" key="1">
    <source>
        <dbReference type="ARBA" id="ARBA00004141"/>
    </source>
</evidence>
<evidence type="ECO:0000313" key="8">
    <source>
        <dbReference type="Proteomes" id="UP000092154"/>
    </source>
</evidence>
<dbReference type="InParanoid" id="A0A1B7MTI5"/>
<dbReference type="Proteomes" id="UP000092154">
    <property type="component" value="Unassembled WGS sequence"/>
</dbReference>
<dbReference type="InterPro" id="IPR036259">
    <property type="entry name" value="MFS_trans_sf"/>
</dbReference>
<keyword evidence="2" id="KW-0813">Transport</keyword>
<proteinExistence type="predicted"/>
<evidence type="ECO:0000313" key="7">
    <source>
        <dbReference type="EMBL" id="OAX35919.1"/>
    </source>
</evidence>
<dbReference type="Gene3D" id="1.20.1250.20">
    <property type="entry name" value="MFS general substrate transporter like domains"/>
    <property type="match status" value="2"/>
</dbReference>
<accession>A0A1B7MTI5</accession>
<dbReference type="SUPFAM" id="SSF103473">
    <property type="entry name" value="MFS general substrate transporter"/>
    <property type="match status" value="1"/>
</dbReference>
<gene>
    <name evidence="7" type="ORF">K503DRAFT_696113</name>
</gene>
<keyword evidence="8" id="KW-1185">Reference proteome</keyword>
<comment type="subcellular location">
    <subcellularLocation>
        <location evidence="1">Membrane</location>
        <topology evidence="1">Multi-pass membrane protein</topology>
    </subcellularLocation>
</comment>
<feature type="transmembrane region" description="Helical" evidence="6">
    <location>
        <begin position="349"/>
        <end position="370"/>
    </location>
</feature>
<evidence type="ECO:0000256" key="3">
    <source>
        <dbReference type="ARBA" id="ARBA00022692"/>
    </source>
</evidence>
<reference evidence="7 8" key="1">
    <citation type="submission" date="2016-06" db="EMBL/GenBank/DDBJ databases">
        <title>Comparative genomics of the ectomycorrhizal sister species Rhizopogon vinicolor and Rhizopogon vesiculosus (Basidiomycota: Boletales) reveals a divergence of the mating type B locus.</title>
        <authorList>
            <consortium name="DOE Joint Genome Institute"/>
            <person name="Mujic A.B."/>
            <person name="Kuo A."/>
            <person name="Tritt A."/>
            <person name="Lipzen A."/>
            <person name="Chen C."/>
            <person name="Johnson J."/>
            <person name="Sharma A."/>
            <person name="Barry K."/>
            <person name="Grigoriev I.V."/>
            <person name="Spatafora J.W."/>
        </authorList>
    </citation>
    <scope>NUCLEOTIDE SEQUENCE [LARGE SCALE GENOMIC DNA]</scope>
    <source>
        <strain evidence="7 8">AM-OR11-026</strain>
    </source>
</reference>
<dbReference type="FunFam" id="1.20.1250.20:FF:000013">
    <property type="entry name" value="MFS general substrate transporter"/>
    <property type="match status" value="1"/>
</dbReference>
<evidence type="ECO:0000256" key="4">
    <source>
        <dbReference type="ARBA" id="ARBA00022989"/>
    </source>
</evidence>
<dbReference type="AlphaFoldDB" id="A0A1B7MTI5"/>
<feature type="transmembrane region" description="Helical" evidence="6">
    <location>
        <begin position="211"/>
        <end position="233"/>
    </location>
</feature>
<dbReference type="FunFam" id="1.20.1250.20:FF:000057">
    <property type="entry name" value="MFS general substrate transporter"/>
    <property type="match status" value="1"/>
</dbReference>
<feature type="transmembrane region" description="Helical" evidence="6">
    <location>
        <begin position="177"/>
        <end position="199"/>
    </location>
</feature>